<dbReference type="STRING" id="914234.M2QZE0"/>
<dbReference type="GO" id="GO:0015035">
    <property type="term" value="F:protein-disulfide reductase activity"/>
    <property type="evidence" value="ECO:0007669"/>
    <property type="project" value="InterPro"/>
</dbReference>
<evidence type="ECO:0000256" key="7">
    <source>
        <dbReference type="ARBA" id="ARBA00023010"/>
    </source>
</evidence>
<protein>
    <recommendedName>
        <fullName evidence="3">Mitochondrial intermembrane space import and assembly protein 40</fullName>
    </recommendedName>
    <alternativeName>
        <fullName evidence="11">Mitochondrial import inner membrane translocase TIM40</fullName>
    </alternativeName>
</protein>
<dbReference type="InterPro" id="IPR039289">
    <property type="entry name" value="CHCHD4"/>
</dbReference>
<dbReference type="Gene3D" id="1.10.287.2900">
    <property type="match status" value="1"/>
</dbReference>
<dbReference type="Proteomes" id="UP000016930">
    <property type="component" value="Unassembled WGS sequence"/>
</dbReference>
<keyword evidence="4" id="KW-0813">Transport</keyword>
<keyword evidence="5" id="KW-0653">Protein transport</keyword>
<dbReference type="GO" id="GO:0005758">
    <property type="term" value="C:mitochondrial intermembrane space"/>
    <property type="evidence" value="ECO:0007669"/>
    <property type="project" value="TreeGrafter"/>
</dbReference>
<keyword evidence="6" id="KW-0560">Oxidoreductase</keyword>
<keyword evidence="7" id="KW-0811">Translocation</keyword>
<dbReference type="PROSITE" id="PS51808">
    <property type="entry name" value="CHCH"/>
    <property type="match status" value="1"/>
</dbReference>
<accession>M2QZE0</accession>
<feature type="compositionally biased region" description="Polar residues" evidence="12">
    <location>
        <begin position="84"/>
        <end position="101"/>
    </location>
</feature>
<evidence type="ECO:0000313" key="14">
    <source>
        <dbReference type="EMBL" id="EMD37550.1"/>
    </source>
</evidence>
<evidence type="ECO:0000256" key="9">
    <source>
        <dbReference type="ARBA" id="ARBA00023157"/>
    </source>
</evidence>
<keyword evidence="10" id="KW-0676">Redox-active center</keyword>
<evidence type="ECO:0000256" key="1">
    <source>
        <dbReference type="ARBA" id="ARBA00001973"/>
    </source>
</evidence>
<gene>
    <name evidence="14" type="ORF">CERSUDRAFT_83295</name>
</gene>
<keyword evidence="9" id="KW-1015">Disulfide bond</keyword>
<evidence type="ECO:0000256" key="4">
    <source>
        <dbReference type="ARBA" id="ARBA00022448"/>
    </source>
</evidence>
<dbReference type="HOGENOM" id="CLU_054990_1_2_1"/>
<evidence type="ECO:0000256" key="8">
    <source>
        <dbReference type="ARBA" id="ARBA00023128"/>
    </source>
</evidence>
<evidence type="ECO:0000256" key="6">
    <source>
        <dbReference type="ARBA" id="ARBA00023002"/>
    </source>
</evidence>
<evidence type="ECO:0000256" key="12">
    <source>
        <dbReference type="SAM" id="MobiDB-lite"/>
    </source>
</evidence>
<proteinExistence type="predicted"/>
<evidence type="ECO:0000256" key="10">
    <source>
        <dbReference type="ARBA" id="ARBA00023284"/>
    </source>
</evidence>
<comment type="subcellular location">
    <subcellularLocation>
        <location evidence="2">Mitochondrion inner membrane</location>
        <topology evidence="2">Single-pass type II membrane protein</topology>
        <orientation evidence="2">Intermembrane side</orientation>
    </subcellularLocation>
</comment>
<dbReference type="GO" id="GO:0045041">
    <property type="term" value="P:protein import into mitochondrial intermembrane space"/>
    <property type="evidence" value="ECO:0007669"/>
    <property type="project" value="InterPro"/>
</dbReference>
<reference evidence="14 15" key="1">
    <citation type="journal article" date="2012" name="Proc. Natl. Acad. Sci. U.S.A.">
        <title>Comparative genomics of Ceriporiopsis subvermispora and Phanerochaete chrysosporium provide insight into selective ligninolysis.</title>
        <authorList>
            <person name="Fernandez-Fueyo E."/>
            <person name="Ruiz-Duenas F.J."/>
            <person name="Ferreira P."/>
            <person name="Floudas D."/>
            <person name="Hibbett D.S."/>
            <person name="Canessa P."/>
            <person name="Larrondo L.F."/>
            <person name="James T.Y."/>
            <person name="Seelenfreund D."/>
            <person name="Lobos S."/>
            <person name="Polanco R."/>
            <person name="Tello M."/>
            <person name="Honda Y."/>
            <person name="Watanabe T."/>
            <person name="Watanabe T."/>
            <person name="Ryu J.S."/>
            <person name="Kubicek C.P."/>
            <person name="Schmoll M."/>
            <person name="Gaskell J."/>
            <person name="Hammel K.E."/>
            <person name="St John F.J."/>
            <person name="Vanden Wymelenberg A."/>
            <person name="Sabat G."/>
            <person name="Splinter BonDurant S."/>
            <person name="Syed K."/>
            <person name="Yadav J.S."/>
            <person name="Doddapaneni H."/>
            <person name="Subramanian V."/>
            <person name="Lavin J.L."/>
            <person name="Oguiza J.A."/>
            <person name="Perez G."/>
            <person name="Pisabarro A.G."/>
            <person name="Ramirez L."/>
            <person name="Santoyo F."/>
            <person name="Master E."/>
            <person name="Coutinho P.M."/>
            <person name="Henrissat B."/>
            <person name="Lombard V."/>
            <person name="Magnuson J.K."/>
            <person name="Kuees U."/>
            <person name="Hori C."/>
            <person name="Igarashi K."/>
            <person name="Samejima M."/>
            <person name="Held B.W."/>
            <person name="Barry K.W."/>
            <person name="LaButti K.M."/>
            <person name="Lapidus A."/>
            <person name="Lindquist E.A."/>
            <person name="Lucas S.M."/>
            <person name="Riley R."/>
            <person name="Salamov A.A."/>
            <person name="Hoffmeister D."/>
            <person name="Schwenk D."/>
            <person name="Hadar Y."/>
            <person name="Yarden O."/>
            <person name="de Vries R.P."/>
            <person name="Wiebenga A."/>
            <person name="Stenlid J."/>
            <person name="Eastwood D."/>
            <person name="Grigoriev I.V."/>
            <person name="Berka R.M."/>
            <person name="Blanchette R.A."/>
            <person name="Kersten P."/>
            <person name="Martinez A.T."/>
            <person name="Vicuna R."/>
            <person name="Cullen D."/>
        </authorList>
    </citation>
    <scope>NUCLEOTIDE SEQUENCE [LARGE SCALE GENOMIC DNA]</scope>
    <source>
        <strain evidence="14 15">B</strain>
    </source>
</reference>
<comment type="cofactor">
    <cofactor evidence="1">
        <name>Cu(2+)</name>
        <dbReference type="ChEBI" id="CHEBI:29036"/>
    </cofactor>
</comment>
<evidence type="ECO:0000256" key="2">
    <source>
        <dbReference type="ARBA" id="ARBA00004164"/>
    </source>
</evidence>
<dbReference type="Pfam" id="PF06747">
    <property type="entry name" value="CHCH"/>
    <property type="match status" value="1"/>
</dbReference>
<organism evidence="14 15">
    <name type="scientific">Ceriporiopsis subvermispora (strain B)</name>
    <name type="common">White-rot fungus</name>
    <name type="synonym">Gelatoporia subvermispora</name>
    <dbReference type="NCBI Taxonomy" id="914234"/>
    <lineage>
        <taxon>Eukaryota</taxon>
        <taxon>Fungi</taxon>
        <taxon>Dikarya</taxon>
        <taxon>Basidiomycota</taxon>
        <taxon>Agaricomycotina</taxon>
        <taxon>Agaricomycetes</taxon>
        <taxon>Polyporales</taxon>
        <taxon>Gelatoporiaceae</taxon>
        <taxon>Gelatoporia</taxon>
    </lineage>
</organism>
<dbReference type="PANTHER" id="PTHR21622">
    <property type="entry name" value="COILED-COIL-HELIX-COILED-COIL-HELIX DOMAIN CONTAINING 4"/>
    <property type="match status" value="1"/>
</dbReference>
<dbReference type="PANTHER" id="PTHR21622:SF0">
    <property type="entry name" value="COILED-COIL-HELIX-COILED-COIL-HELIX DOMAIN CONTAINING 4"/>
    <property type="match status" value="1"/>
</dbReference>
<evidence type="ECO:0000313" key="15">
    <source>
        <dbReference type="Proteomes" id="UP000016930"/>
    </source>
</evidence>
<dbReference type="EMBL" id="KB445796">
    <property type="protein sequence ID" value="EMD37550.1"/>
    <property type="molecule type" value="Genomic_DNA"/>
</dbReference>
<dbReference type="GO" id="GO:0005743">
    <property type="term" value="C:mitochondrial inner membrane"/>
    <property type="evidence" value="ECO:0007669"/>
    <property type="project" value="UniProtKB-SubCell"/>
</dbReference>
<evidence type="ECO:0000256" key="3">
    <source>
        <dbReference type="ARBA" id="ARBA00013714"/>
    </source>
</evidence>
<dbReference type="InterPro" id="IPR010625">
    <property type="entry name" value="CHCH"/>
</dbReference>
<evidence type="ECO:0000256" key="5">
    <source>
        <dbReference type="ARBA" id="ARBA00022927"/>
    </source>
</evidence>
<keyword evidence="8" id="KW-0496">Mitochondrion</keyword>
<feature type="domain" description="CHCH" evidence="13">
    <location>
        <begin position="148"/>
        <end position="183"/>
    </location>
</feature>
<dbReference type="AlphaFoldDB" id="M2QZE0"/>
<evidence type="ECO:0000259" key="13">
    <source>
        <dbReference type="Pfam" id="PF06747"/>
    </source>
</evidence>
<sequence length="250" mass="26377">MFRAFSRLPARRCLHSGAQNATRTARPSRLVAALGASAIATSYFAWRALQGDTIALDSVTPGPSKKQVPLDAKASVSPDAIAHSPSTATSHEPSINTQAESQDAAGNVNTSPDPVDATEEGSSGAFNPATGEINWDCPCLGGMAHGPCGPQFREAFSCFVFSEAEPKGIECVEKFKAMQDCFRLHPDVYGEDIMADDDDDEQPAPGTVVEETTVVVVESPESAPTHATIDSPKPQEFANPDDHTNSTTAS</sequence>
<feature type="region of interest" description="Disordered" evidence="12">
    <location>
        <begin position="217"/>
        <end position="250"/>
    </location>
</feature>
<keyword evidence="15" id="KW-1185">Reference proteome</keyword>
<evidence type="ECO:0000256" key="11">
    <source>
        <dbReference type="ARBA" id="ARBA00033150"/>
    </source>
</evidence>
<dbReference type="OrthoDB" id="7481291at2759"/>
<name>M2QZE0_CERS8</name>
<feature type="region of interest" description="Disordered" evidence="12">
    <location>
        <begin position="56"/>
        <end position="127"/>
    </location>
</feature>